<dbReference type="EC" id="2.1.2.2" evidence="2"/>
<dbReference type="KEGG" id="ssei:FJR45_03160"/>
<comment type="catalytic activity">
    <reaction evidence="8">
        <text>N(1)-(5-phospho-beta-D-ribosyl)glycinamide + (6R)-10-formyltetrahydrofolate = N(2)-formyl-N(1)-(5-phospho-beta-D-ribosyl)glycinamide + (6S)-5,6,7,8-tetrahydrofolate + H(+)</text>
        <dbReference type="Rhea" id="RHEA:15053"/>
        <dbReference type="ChEBI" id="CHEBI:15378"/>
        <dbReference type="ChEBI" id="CHEBI:57453"/>
        <dbReference type="ChEBI" id="CHEBI:143788"/>
        <dbReference type="ChEBI" id="CHEBI:147286"/>
        <dbReference type="ChEBI" id="CHEBI:195366"/>
        <dbReference type="EC" id="2.1.2.2"/>
    </reaction>
</comment>
<comment type="pathway">
    <text evidence="1">Purine metabolism; IMP biosynthesis via de novo pathway; N(2)-formyl-N(1)-(5-phospho-D-ribosyl)glycinamide from N(1)-(5-phospho-D-ribosyl)glycinamide (10-formyl THF route): step 1/1.</text>
</comment>
<organism evidence="10 11">
    <name type="scientific">Sulfurimonas sediminis</name>
    <dbReference type="NCBI Taxonomy" id="2590020"/>
    <lineage>
        <taxon>Bacteria</taxon>
        <taxon>Pseudomonadati</taxon>
        <taxon>Campylobacterota</taxon>
        <taxon>Epsilonproteobacteria</taxon>
        <taxon>Campylobacterales</taxon>
        <taxon>Sulfurimonadaceae</taxon>
        <taxon>Sulfurimonas</taxon>
    </lineage>
</organism>
<evidence type="ECO:0000259" key="9">
    <source>
        <dbReference type="Pfam" id="PF00551"/>
    </source>
</evidence>
<dbReference type="GO" id="GO:0006189">
    <property type="term" value="P:'de novo' IMP biosynthetic process"/>
    <property type="evidence" value="ECO:0007669"/>
    <property type="project" value="UniProtKB-UniPathway"/>
</dbReference>
<dbReference type="CDD" id="cd08645">
    <property type="entry name" value="FMT_core_GART"/>
    <property type="match status" value="1"/>
</dbReference>
<feature type="domain" description="Formyl transferase N-terminal" evidence="9">
    <location>
        <begin position="2"/>
        <end position="180"/>
    </location>
</feature>
<dbReference type="Gene3D" id="3.40.50.170">
    <property type="entry name" value="Formyl transferase, N-terminal domain"/>
    <property type="match status" value="1"/>
</dbReference>
<evidence type="ECO:0000313" key="11">
    <source>
        <dbReference type="Proteomes" id="UP000593719"/>
    </source>
</evidence>
<dbReference type="Pfam" id="PF00551">
    <property type="entry name" value="Formyl_trans_N"/>
    <property type="match status" value="1"/>
</dbReference>
<evidence type="ECO:0000256" key="6">
    <source>
        <dbReference type="ARBA" id="ARBA00041324"/>
    </source>
</evidence>
<dbReference type="UniPathway" id="UPA00074">
    <property type="reaction ID" value="UER00126"/>
</dbReference>
<dbReference type="EMBL" id="CP041235">
    <property type="protein sequence ID" value="QOP43002.1"/>
    <property type="molecule type" value="Genomic_DNA"/>
</dbReference>
<name>A0A7M1B2V1_9BACT</name>
<keyword evidence="4" id="KW-0658">Purine biosynthesis</keyword>
<comment type="similarity">
    <text evidence="5">Belongs to the GART family.</text>
</comment>
<dbReference type="GO" id="GO:0005737">
    <property type="term" value="C:cytoplasm"/>
    <property type="evidence" value="ECO:0007669"/>
    <property type="project" value="TreeGrafter"/>
</dbReference>
<dbReference type="PANTHER" id="PTHR43369:SF2">
    <property type="entry name" value="PHOSPHORIBOSYLGLYCINAMIDE FORMYLTRANSFERASE"/>
    <property type="match status" value="1"/>
</dbReference>
<sequence>MKNIAILSSHNGSGLDAIVEAVNAGILPLNIALVISNNTDAKVLQKAKKYGITCKLINAKTDPDPNRAIYELLKEYACEFVFLSGYMKKLSPLLTSGFTIINSHPSLLPKYGGMGMYGRFVHEAVIKNRETTSGVTIHEVNENYDEGKIILQKSLQIEPGESVDSLEARVKSLEKEAIVEGLALCLK</sequence>
<dbReference type="GO" id="GO:0004644">
    <property type="term" value="F:phosphoribosylglycinamide formyltransferase activity"/>
    <property type="evidence" value="ECO:0007669"/>
    <property type="project" value="UniProtKB-EC"/>
</dbReference>
<evidence type="ECO:0000256" key="8">
    <source>
        <dbReference type="ARBA" id="ARBA00047664"/>
    </source>
</evidence>
<dbReference type="PROSITE" id="PS00373">
    <property type="entry name" value="GART"/>
    <property type="match status" value="1"/>
</dbReference>
<keyword evidence="11" id="KW-1185">Reference proteome</keyword>
<proteinExistence type="inferred from homology"/>
<dbReference type="RefSeq" id="WP_193151314.1">
    <property type="nucleotide sequence ID" value="NZ_CP041235.1"/>
</dbReference>
<reference evidence="10 11" key="1">
    <citation type="submission" date="2019-06" db="EMBL/GenBank/DDBJ databases">
        <title>Sulfurimonas gotlandica sp. nov., a chemoautotrophic and psychrotolerant epsilonproteobacterium isolated from a pelagic redoxcline, and an emended description of the genus Sulfurimonas.</title>
        <authorList>
            <person name="Wang S."/>
            <person name="Jiang L."/>
            <person name="Shao Z."/>
        </authorList>
    </citation>
    <scope>NUCLEOTIDE SEQUENCE [LARGE SCALE GENOMIC DNA]</scope>
    <source>
        <strain evidence="10 11">S2-6</strain>
    </source>
</reference>
<dbReference type="SUPFAM" id="SSF53328">
    <property type="entry name" value="Formyltransferase"/>
    <property type="match status" value="1"/>
</dbReference>
<evidence type="ECO:0000256" key="4">
    <source>
        <dbReference type="ARBA" id="ARBA00022755"/>
    </source>
</evidence>
<dbReference type="AlphaFoldDB" id="A0A7M1B2V1"/>
<dbReference type="Proteomes" id="UP000593719">
    <property type="component" value="Chromosome"/>
</dbReference>
<dbReference type="PANTHER" id="PTHR43369">
    <property type="entry name" value="PHOSPHORIBOSYLGLYCINAMIDE FORMYLTRANSFERASE"/>
    <property type="match status" value="1"/>
</dbReference>
<dbReference type="InterPro" id="IPR036477">
    <property type="entry name" value="Formyl_transf_N_sf"/>
</dbReference>
<evidence type="ECO:0000256" key="7">
    <source>
        <dbReference type="ARBA" id="ARBA00041682"/>
    </source>
</evidence>
<dbReference type="InterPro" id="IPR004607">
    <property type="entry name" value="GART"/>
</dbReference>
<protein>
    <recommendedName>
        <fullName evidence="2">phosphoribosylglycinamide formyltransferase 1</fullName>
        <ecNumber evidence="2">2.1.2.2</ecNumber>
    </recommendedName>
    <alternativeName>
        <fullName evidence="7">5'-phosphoribosylglycinamide transformylase</fullName>
    </alternativeName>
    <alternativeName>
        <fullName evidence="6">GAR transformylase</fullName>
    </alternativeName>
</protein>
<accession>A0A7M1B2V1</accession>
<evidence type="ECO:0000256" key="3">
    <source>
        <dbReference type="ARBA" id="ARBA00022679"/>
    </source>
</evidence>
<evidence type="ECO:0000313" key="10">
    <source>
        <dbReference type="EMBL" id="QOP43002.1"/>
    </source>
</evidence>
<evidence type="ECO:0000256" key="1">
    <source>
        <dbReference type="ARBA" id="ARBA00005054"/>
    </source>
</evidence>
<gene>
    <name evidence="10" type="ORF">FJR45_03160</name>
</gene>
<dbReference type="InterPro" id="IPR001555">
    <property type="entry name" value="GART_AS"/>
</dbReference>
<evidence type="ECO:0000256" key="2">
    <source>
        <dbReference type="ARBA" id="ARBA00012254"/>
    </source>
</evidence>
<dbReference type="InterPro" id="IPR002376">
    <property type="entry name" value="Formyl_transf_N"/>
</dbReference>
<evidence type="ECO:0000256" key="5">
    <source>
        <dbReference type="ARBA" id="ARBA00038440"/>
    </source>
</evidence>
<keyword evidence="3 10" id="KW-0808">Transferase</keyword>